<dbReference type="PANTHER" id="PTHR23299">
    <property type="entry name" value="METALLOTHIONEIN"/>
    <property type="match status" value="1"/>
</dbReference>
<evidence type="ECO:0000313" key="7">
    <source>
        <dbReference type="Proteomes" id="UP000236370"/>
    </source>
</evidence>
<keyword evidence="4 5" id="KW-0480">Metal-thiolate cluster</keyword>
<protein>
    <recommendedName>
        <fullName evidence="5">Metallothionein</fullName>
    </recommendedName>
</protein>
<dbReference type="InterPro" id="IPR018064">
    <property type="entry name" value="Metalthion_vert_metal_BS"/>
</dbReference>
<dbReference type="GO" id="GO:0046872">
    <property type="term" value="F:metal ion binding"/>
    <property type="evidence" value="ECO:0007669"/>
    <property type="project" value="UniProtKB-KW"/>
</dbReference>
<dbReference type="Proteomes" id="UP000236370">
    <property type="component" value="Unassembled WGS sequence"/>
</dbReference>
<evidence type="ECO:0000256" key="5">
    <source>
        <dbReference type="RuleBase" id="RU000621"/>
    </source>
</evidence>
<comment type="caution">
    <text evidence="6">The sequence shown here is derived from an EMBL/GenBank/DDBJ whole genome shotgun (WGS) entry which is preliminary data.</text>
</comment>
<dbReference type="PANTHER" id="PTHR23299:SF57">
    <property type="entry name" value="METALLOTHIONEIN 1E"/>
    <property type="match status" value="1"/>
</dbReference>
<name>A0A2J8MWI1_PANTR</name>
<keyword evidence="3" id="KW-0862">Zinc</keyword>
<dbReference type="InterPro" id="IPR000006">
    <property type="entry name" value="Metalthion_vert"/>
</dbReference>
<evidence type="ECO:0000256" key="1">
    <source>
        <dbReference type="ARBA" id="ARBA00007283"/>
    </source>
</evidence>
<gene>
    <name evidence="6" type="ORF">CK820_G0016635</name>
</gene>
<dbReference type="PROSITE" id="PS00203">
    <property type="entry name" value="METALLOTHIONEIN_VRT"/>
    <property type="match status" value="1"/>
</dbReference>
<comment type="similarity">
    <text evidence="1 5">Belongs to the metallothionein superfamily. Type 1 family.</text>
</comment>
<dbReference type="STRING" id="9598.ENSPTRP00000080340"/>
<dbReference type="EMBL" id="NBAG03000242">
    <property type="protein sequence ID" value="PNI63878.1"/>
    <property type="molecule type" value="Genomic_DNA"/>
</dbReference>
<dbReference type="AlphaFoldDB" id="A0A2J8MWI1"/>
<evidence type="ECO:0000313" key="6">
    <source>
        <dbReference type="EMBL" id="PNI63878.1"/>
    </source>
</evidence>
<comment type="function">
    <text evidence="5">Metallothioneins have a high content of cysteine residues that bind various heavy metals.</text>
</comment>
<dbReference type="InterPro" id="IPR023587">
    <property type="entry name" value="Metalthion_dom_sf_vert"/>
</dbReference>
<sequence>MDPNCSCATGGSCTCAGSCKCKECKCTSCKKSECGAISRNLGLWLRLGGNSRLALSASFWGNWASFALVGHVIPPPGFLP</sequence>
<proteinExistence type="inferred from homology"/>
<evidence type="ECO:0000256" key="4">
    <source>
        <dbReference type="ARBA" id="ARBA00022851"/>
    </source>
</evidence>
<evidence type="ECO:0000256" key="3">
    <source>
        <dbReference type="ARBA" id="ARBA00022833"/>
    </source>
</evidence>
<reference evidence="6 7" key="1">
    <citation type="submission" date="2017-12" db="EMBL/GenBank/DDBJ databases">
        <title>High-resolution comparative analysis of great ape genomes.</title>
        <authorList>
            <person name="Pollen A."/>
            <person name="Hastie A."/>
            <person name="Hormozdiari F."/>
            <person name="Dougherty M."/>
            <person name="Liu R."/>
            <person name="Chaisson M."/>
            <person name="Hoppe E."/>
            <person name="Hill C."/>
            <person name="Pang A."/>
            <person name="Hillier L."/>
            <person name="Baker C."/>
            <person name="Armstrong J."/>
            <person name="Shendure J."/>
            <person name="Paten B."/>
            <person name="Wilson R."/>
            <person name="Chao H."/>
            <person name="Schneider V."/>
            <person name="Ventura M."/>
            <person name="Kronenberg Z."/>
            <person name="Murali S."/>
            <person name="Gordon D."/>
            <person name="Cantsilieris S."/>
            <person name="Munson K."/>
            <person name="Nelson B."/>
            <person name="Raja A."/>
            <person name="Underwood J."/>
            <person name="Diekhans M."/>
            <person name="Fiddes I."/>
            <person name="Haussler D."/>
            <person name="Eichler E."/>
        </authorList>
    </citation>
    <scope>NUCLEOTIDE SEQUENCE [LARGE SCALE GENOMIC DNA]</scope>
    <source>
        <strain evidence="6">Yerkes chimp pedigree #C0471</strain>
    </source>
</reference>
<dbReference type="SUPFAM" id="SSF57868">
    <property type="entry name" value="Metallothionein"/>
    <property type="match status" value="1"/>
</dbReference>
<dbReference type="Gene3D" id="4.10.10.10">
    <property type="entry name" value="Metallothionein Isoform II"/>
    <property type="match status" value="1"/>
</dbReference>
<dbReference type="FunFam" id="4.10.10.10:FF:000002">
    <property type="entry name" value="Metallothionein"/>
    <property type="match status" value="1"/>
</dbReference>
<evidence type="ECO:0000256" key="2">
    <source>
        <dbReference type="ARBA" id="ARBA00022723"/>
    </source>
</evidence>
<keyword evidence="2 5" id="KW-0479">Metal-binding</keyword>
<organism evidence="6 7">
    <name type="scientific">Pan troglodytes</name>
    <name type="common">Chimpanzee</name>
    <dbReference type="NCBI Taxonomy" id="9598"/>
    <lineage>
        <taxon>Eukaryota</taxon>
        <taxon>Metazoa</taxon>
        <taxon>Chordata</taxon>
        <taxon>Craniata</taxon>
        <taxon>Vertebrata</taxon>
        <taxon>Euteleostomi</taxon>
        <taxon>Mammalia</taxon>
        <taxon>Eutheria</taxon>
        <taxon>Euarchontoglires</taxon>
        <taxon>Primates</taxon>
        <taxon>Haplorrhini</taxon>
        <taxon>Catarrhini</taxon>
        <taxon>Hominidae</taxon>
        <taxon>Pan</taxon>
    </lineage>
</organism>
<accession>A0A2J8MWI1</accession>
<dbReference type="InterPro" id="IPR017854">
    <property type="entry name" value="Metalthion_dom_sf"/>
</dbReference>
<dbReference type="Pfam" id="PF00131">
    <property type="entry name" value="Metallothio"/>
    <property type="match status" value="1"/>
</dbReference>